<keyword evidence="3" id="KW-0375">Hydrogen ion transport</keyword>
<dbReference type="GO" id="GO:0046961">
    <property type="term" value="F:proton-transporting ATPase activity, rotational mechanism"/>
    <property type="evidence" value="ECO:0007669"/>
    <property type="project" value="InterPro"/>
</dbReference>
<sequence>MAVIGDEDTCVGFLLGGIGEVNDERQRNFMVVEKGTSVTEIDKCFKRFLAREDVAIIMINQVYADMIRPTIDNHLLAVPTVLEIPSKQLAYDAGKDSILKRASGILKPIVRRR</sequence>
<dbReference type="PANTHER" id="PTHR13861:SF2">
    <property type="entry name" value="V-TYPE PROTON ATPASE SUBUNIT F"/>
    <property type="match status" value="1"/>
</dbReference>
<comment type="subunit">
    <text evidence="6">V-ATPase is a heteromultimeric enzyme made up of two complexes: the ATP-hydrolytic V1 complex and the proton translocation V0 complex. The V1 complex consists of three catalytic AB heterodimers that form a heterohexamer, three peripheral stalks each consisting of EG heterodimers, one central rotor including subunits D and F, and the regulatory subunits C and H. The proton translocation complex V0 consists of the proton transport subunit a, a ring of proteolipid subunits c9c'', rotary subunit d, subunits e and f, and the accessory subunits VhaAC45 and ATP6AP2.</text>
</comment>
<dbReference type="AlphaFoldDB" id="B4JYG6"/>
<dbReference type="GO" id="GO:0033180">
    <property type="term" value="C:proton-transporting V-type ATPase, V1 domain"/>
    <property type="evidence" value="ECO:0007669"/>
    <property type="project" value="InterPro"/>
</dbReference>
<accession>B4JYG6</accession>
<evidence type="ECO:0000256" key="3">
    <source>
        <dbReference type="ARBA" id="ARBA00022781"/>
    </source>
</evidence>
<evidence type="ECO:0000256" key="4">
    <source>
        <dbReference type="ARBA" id="ARBA00023065"/>
    </source>
</evidence>
<dbReference type="SUPFAM" id="SSF159468">
    <property type="entry name" value="AtpF-like"/>
    <property type="match status" value="1"/>
</dbReference>
<keyword evidence="4" id="KW-0406">Ion transport</keyword>
<comment type="similarity">
    <text evidence="1">Belongs to the V-ATPase F subunit family.</text>
</comment>
<dbReference type="PIRSF" id="PIRSF015945">
    <property type="entry name" value="ATPase_V1_F_euk"/>
    <property type="match status" value="1"/>
</dbReference>
<dbReference type="InterPro" id="IPR005772">
    <property type="entry name" value="ATPase_V1-cplx_fsu_euk"/>
</dbReference>
<comment type="function">
    <text evidence="5">Subunit of the V1 complex of vacuolar(H+)-ATPase (V-ATPase), a multisubunit enzyme composed of a peripheral complex (V1) that hydrolyzes ATP and a membrane integral complex (V0) that translocates protons. V-ATPase is responsible for acidifying and maintaining the pH of intracellular compartments and in some cell types, is targeted to the plasma membrane, where it is responsible for acidifying the extracellular environment.</text>
</comment>
<dbReference type="PANTHER" id="PTHR13861">
    <property type="entry name" value="VACUOLAR ATP SYNTHASE SUBUNIT F"/>
    <property type="match status" value="1"/>
</dbReference>
<name>B4JYG6_DROGR</name>
<dbReference type="InParanoid" id="B4JYG6"/>
<dbReference type="EMBL" id="CH916377">
    <property type="protein sequence ID" value="EDV90728.1"/>
    <property type="molecule type" value="Genomic_DNA"/>
</dbReference>
<gene>
    <name evidence="7" type="primary">Dgri\GH14013</name>
    <name evidence="7" type="ORF">Dgri_GH14013</name>
</gene>
<dbReference type="PhylomeDB" id="B4JYG6"/>
<reference evidence="7 8" key="1">
    <citation type="journal article" date="2007" name="Nature">
        <title>Evolution of genes and genomes on the Drosophila phylogeny.</title>
        <authorList>
            <consortium name="Drosophila 12 Genomes Consortium"/>
            <person name="Clark A.G."/>
            <person name="Eisen M.B."/>
            <person name="Smith D.R."/>
            <person name="Bergman C.M."/>
            <person name="Oliver B."/>
            <person name="Markow T.A."/>
            <person name="Kaufman T.C."/>
            <person name="Kellis M."/>
            <person name="Gelbart W."/>
            <person name="Iyer V.N."/>
            <person name="Pollard D.A."/>
            <person name="Sackton T.B."/>
            <person name="Larracuente A.M."/>
            <person name="Singh N.D."/>
            <person name="Abad J.P."/>
            <person name="Abt D.N."/>
            <person name="Adryan B."/>
            <person name="Aguade M."/>
            <person name="Akashi H."/>
            <person name="Anderson W.W."/>
            <person name="Aquadro C.F."/>
            <person name="Ardell D.H."/>
            <person name="Arguello R."/>
            <person name="Artieri C.G."/>
            <person name="Barbash D.A."/>
            <person name="Barker D."/>
            <person name="Barsanti P."/>
            <person name="Batterham P."/>
            <person name="Batzoglou S."/>
            <person name="Begun D."/>
            <person name="Bhutkar A."/>
            <person name="Blanco E."/>
            <person name="Bosak S.A."/>
            <person name="Bradley R.K."/>
            <person name="Brand A.D."/>
            <person name="Brent M.R."/>
            <person name="Brooks A.N."/>
            <person name="Brown R.H."/>
            <person name="Butlin R.K."/>
            <person name="Caggese C."/>
            <person name="Calvi B.R."/>
            <person name="Bernardo de Carvalho A."/>
            <person name="Caspi A."/>
            <person name="Castrezana S."/>
            <person name="Celniker S.E."/>
            <person name="Chang J.L."/>
            <person name="Chapple C."/>
            <person name="Chatterji S."/>
            <person name="Chinwalla A."/>
            <person name="Civetta A."/>
            <person name="Clifton S.W."/>
            <person name="Comeron J.M."/>
            <person name="Costello J.C."/>
            <person name="Coyne J.A."/>
            <person name="Daub J."/>
            <person name="David R.G."/>
            <person name="Delcher A.L."/>
            <person name="Delehaunty K."/>
            <person name="Do C.B."/>
            <person name="Ebling H."/>
            <person name="Edwards K."/>
            <person name="Eickbush T."/>
            <person name="Evans J.D."/>
            <person name="Filipski A."/>
            <person name="Findeiss S."/>
            <person name="Freyhult E."/>
            <person name="Fulton L."/>
            <person name="Fulton R."/>
            <person name="Garcia A.C."/>
            <person name="Gardiner A."/>
            <person name="Garfield D.A."/>
            <person name="Garvin B.E."/>
            <person name="Gibson G."/>
            <person name="Gilbert D."/>
            <person name="Gnerre S."/>
            <person name="Godfrey J."/>
            <person name="Good R."/>
            <person name="Gotea V."/>
            <person name="Gravely B."/>
            <person name="Greenberg A.J."/>
            <person name="Griffiths-Jones S."/>
            <person name="Gross S."/>
            <person name="Guigo R."/>
            <person name="Gustafson E.A."/>
            <person name="Haerty W."/>
            <person name="Hahn M.W."/>
            <person name="Halligan D.L."/>
            <person name="Halpern A.L."/>
            <person name="Halter G.M."/>
            <person name="Han M.V."/>
            <person name="Heger A."/>
            <person name="Hillier L."/>
            <person name="Hinrichs A.S."/>
            <person name="Holmes I."/>
            <person name="Hoskins R.A."/>
            <person name="Hubisz M.J."/>
            <person name="Hultmark D."/>
            <person name="Huntley M.A."/>
            <person name="Jaffe D.B."/>
            <person name="Jagadeeshan S."/>
            <person name="Jeck W.R."/>
            <person name="Johnson J."/>
            <person name="Jones C.D."/>
            <person name="Jordan W.C."/>
            <person name="Karpen G.H."/>
            <person name="Kataoka E."/>
            <person name="Keightley P.D."/>
            <person name="Kheradpour P."/>
            <person name="Kirkness E.F."/>
            <person name="Koerich L.B."/>
            <person name="Kristiansen K."/>
            <person name="Kudrna D."/>
            <person name="Kulathinal R.J."/>
            <person name="Kumar S."/>
            <person name="Kwok R."/>
            <person name="Lander E."/>
            <person name="Langley C.H."/>
            <person name="Lapoint R."/>
            <person name="Lazzaro B.P."/>
            <person name="Lee S.J."/>
            <person name="Levesque L."/>
            <person name="Li R."/>
            <person name="Lin C.F."/>
            <person name="Lin M.F."/>
            <person name="Lindblad-Toh K."/>
            <person name="Llopart A."/>
            <person name="Long M."/>
            <person name="Low L."/>
            <person name="Lozovsky E."/>
            <person name="Lu J."/>
            <person name="Luo M."/>
            <person name="Machado C.A."/>
            <person name="Makalowski W."/>
            <person name="Marzo M."/>
            <person name="Matsuda M."/>
            <person name="Matzkin L."/>
            <person name="McAllister B."/>
            <person name="McBride C.S."/>
            <person name="McKernan B."/>
            <person name="McKernan K."/>
            <person name="Mendez-Lago M."/>
            <person name="Minx P."/>
            <person name="Mollenhauer M.U."/>
            <person name="Montooth K."/>
            <person name="Mount S.M."/>
            <person name="Mu X."/>
            <person name="Myers E."/>
            <person name="Negre B."/>
            <person name="Newfeld S."/>
            <person name="Nielsen R."/>
            <person name="Noor M.A."/>
            <person name="O'Grady P."/>
            <person name="Pachter L."/>
            <person name="Papaceit M."/>
            <person name="Parisi M.J."/>
            <person name="Parisi M."/>
            <person name="Parts L."/>
            <person name="Pedersen J.S."/>
            <person name="Pesole G."/>
            <person name="Phillippy A.M."/>
            <person name="Ponting C.P."/>
            <person name="Pop M."/>
            <person name="Porcelli D."/>
            <person name="Powell J.R."/>
            <person name="Prohaska S."/>
            <person name="Pruitt K."/>
            <person name="Puig M."/>
            <person name="Quesneville H."/>
            <person name="Ram K.R."/>
            <person name="Rand D."/>
            <person name="Rasmussen M.D."/>
            <person name="Reed L.K."/>
            <person name="Reenan R."/>
            <person name="Reily A."/>
            <person name="Remington K.A."/>
            <person name="Rieger T.T."/>
            <person name="Ritchie M.G."/>
            <person name="Robin C."/>
            <person name="Rogers Y.H."/>
            <person name="Rohde C."/>
            <person name="Rozas J."/>
            <person name="Rubenfield M.J."/>
            <person name="Ruiz A."/>
            <person name="Russo S."/>
            <person name="Salzberg S.L."/>
            <person name="Sanchez-Gracia A."/>
            <person name="Saranga D.J."/>
            <person name="Sato H."/>
            <person name="Schaeffer S.W."/>
            <person name="Schatz M.C."/>
            <person name="Schlenke T."/>
            <person name="Schwartz R."/>
            <person name="Segarra C."/>
            <person name="Singh R.S."/>
            <person name="Sirot L."/>
            <person name="Sirota M."/>
            <person name="Sisneros N.B."/>
            <person name="Smith C.D."/>
            <person name="Smith T.F."/>
            <person name="Spieth J."/>
            <person name="Stage D.E."/>
            <person name="Stark A."/>
            <person name="Stephan W."/>
            <person name="Strausberg R.L."/>
            <person name="Strempel S."/>
            <person name="Sturgill D."/>
            <person name="Sutton G."/>
            <person name="Sutton G.G."/>
            <person name="Tao W."/>
            <person name="Teichmann S."/>
            <person name="Tobari Y.N."/>
            <person name="Tomimura Y."/>
            <person name="Tsolas J.M."/>
            <person name="Valente V.L."/>
            <person name="Venter E."/>
            <person name="Venter J.C."/>
            <person name="Vicario S."/>
            <person name="Vieira F.G."/>
            <person name="Vilella A.J."/>
            <person name="Villasante A."/>
            <person name="Walenz B."/>
            <person name="Wang J."/>
            <person name="Wasserman M."/>
            <person name="Watts T."/>
            <person name="Wilson D."/>
            <person name="Wilson R.K."/>
            <person name="Wing R.A."/>
            <person name="Wolfner M.F."/>
            <person name="Wong A."/>
            <person name="Wong G.K."/>
            <person name="Wu C.I."/>
            <person name="Wu G."/>
            <person name="Yamamoto D."/>
            <person name="Yang H.P."/>
            <person name="Yang S.P."/>
            <person name="Yorke J.A."/>
            <person name="Yoshida K."/>
            <person name="Zdobnov E."/>
            <person name="Zhang P."/>
            <person name="Zhang Y."/>
            <person name="Zimin A.V."/>
            <person name="Baldwin J."/>
            <person name="Abdouelleil A."/>
            <person name="Abdulkadir J."/>
            <person name="Abebe A."/>
            <person name="Abera B."/>
            <person name="Abreu J."/>
            <person name="Acer S.C."/>
            <person name="Aftuck L."/>
            <person name="Alexander A."/>
            <person name="An P."/>
            <person name="Anderson E."/>
            <person name="Anderson S."/>
            <person name="Arachi H."/>
            <person name="Azer M."/>
            <person name="Bachantsang P."/>
            <person name="Barry A."/>
            <person name="Bayul T."/>
            <person name="Berlin A."/>
            <person name="Bessette D."/>
            <person name="Bloom T."/>
            <person name="Blye J."/>
            <person name="Boguslavskiy L."/>
            <person name="Bonnet C."/>
            <person name="Boukhgalter B."/>
            <person name="Bourzgui I."/>
            <person name="Brown A."/>
            <person name="Cahill P."/>
            <person name="Channer S."/>
            <person name="Cheshatsang Y."/>
            <person name="Chuda L."/>
            <person name="Citroen M."/>
            <person name="Collymore A."/>
            <person name="Cooke P."/>
            <person name="Costello M."/>
            <person name="D'Aco K."/>
            <person name="Daza R."/>
            <person name="De Haan G."/>
            <person name="DeGray S."/>
            <person name="DeMaso C."/>
            <person name="Dhargay N."/>
            <person name="Dooley K."/>
            <person name="Dooley E."/>
            <person name="Doricent M."/>
            <person name="Dorje P."/>
            <person name="Dorjee K."/>
            <person name="Dupes A."/>
            <person name="Elong R."/>
            <person name="Falk J."/>
            <person name="Farina A."/>
            <person name="Faro S."/>
            <person name="Ferguson D."/>
            <person name="Fisher S."/>
            <person name="Foley C.D."/>
            <person name="Franke A."/>
            <person name="Friedrich D."/>
            <person name="Gadbois L."/>
            <person name="Gearin G."/>
            <person name="Gearin C.R."/>
            <person name="Giannoukos G."/>
            <person name="Goode T."/>
            <person name="Graham J."/>
            <person name="Grandbois E."/>
            <person name="Grewal S."/>
            <person name="Gyaltsen K."/>
            <person name="Hafez N."/>
            <person name="Hagos B."/>
            <person name="Hall J."/>
            <person name="Henson C."/>
            <person name="Hollinger A."/>
            <person name="Honan T."/>
            <person name="Huard M.D."/>
            <person name="Hughes L."/>
            <person name="Hurhula B."/>
            <person name="Husby M.E."/>
            <person name="Kamat A."/>
            <person name="Kanga B."/>
            <person name="Kashin S."/>
            <person name="Khazanovich D."/>
            <person name="Kisner P."/>
            <person name="Lance K."/>
            <person name="Lara M."/>
            <person name="Lee W."/>
            <person name="Lennon N."/>
            <person name="Letendre F."/>
            <person name="LeVine R."/>
            <person name="Lipovsky A."/>
            <person name="Liu X."/>
            <person name="Liu J."/>
            <person name="Liu S."/>
            <person name="Lokyitsang T."/>
            <person name="Lokyitsang Y."/>
            <person name="Lubonja R."/>
            <person name="Lui A."/>
            <person name="MacDonald P."/>
            <person name="Magnisalis V."/>
            <person name="Maru K."/>
            <person name="Matthews C."/>
            <person name="McCusker W."/>
            <person name="McDonough S."/>
            <person name="Mehta T."/>
            <person name="Meldrim J."/>
            <person name="Meneus L."/>
            <person name="Mihai O."/>
            <person name="Mihalev A."/>
            <person name="Mihova T."/>
            <person name="Mittelman R."/>
            <person name="Mlenga V."/>
            <person name="Montmayeur A."/>
            <person name="Mulrain L."/>
            <person name="Navidi A."/>
            <person name="Naylor J."/>
            <person name="Negash T."/>
            <person name="Nguyen T."/>
            <person name="Nguyen N."/>
            <person name="Nicol R."/>
            <person name="Norbu C."/>
            <person name="Norbu N."/>
            <person name="Novod N."/>
            <person name="O'Neill B."/>
            <person name="Osman S."/>
            <person name="Markiewicz E."/>
            <person name="Oyono O.L."/>
            <person name="Patti C."/>
            <person name="Phunkhang P."/>
            <person name="Pierre F."/>
            <person name="Priest M."/>
            <person name="Raghuraman S."/>
            <person name="Rege F."/>
            <person name="Reyes R."/>
            <person name="Rise C."/>
            <person name="Rogov P."/>
            <person name="Ross K."/>
            <person name="Ryan E."/>
            <person name="Settipalli S."/>
            <person name="Shea T."/>
            <person name="Sherpa N."/>
            <person name="Shi L."/>
            <person name="Shih D."/>
            <person name="Sparrow T."/>
            <person name="Spaulding J."/>
            <person name="Stalker J."/>
            <person name="Stange-Thomann N."/>
            <person name="Stavropoulos S."/>
            <person name="Stone C."/>
            <person name="Strader C."/>
            <person name="Tesfaye S."/>
            <person name="Thomson T."/>
            <person name="Thoulutsang Y."/>
            <person name="Thoulutsang D."/>
            <person name="Topham K."/>
            <person name="Topping I."/>
            <person name="Tsamla T."/>
            <person name="Vassiliev H."/>
            <person name="Vo A."/>
            <person name="Wangchuk T."/>
            <person name="Wangdi T."/>
            <person name="Weiand M."/>
            <person name="Wilkinson J."/>
            <person name="Wilson A."/>
            <person name="Yadav S."/>
            <person name="Young G."/>
            <person name="Yu Q."/>
            <person name="Zembek L."/>
            <person name="Zhong D."/>
            <person name="Zimmer A."/>
            <person name="Zwirko Z."/>
            <person name="Jaffe D.B."/>
            <person name="Alvarez P."/>
            <person name="Brockman W."/>
            <person name="Butler J."/>
            <person name="Chin C."/>
            <person name="Gnerre S."/>
            <person name="Grabherr M."/>
            <person name="Kleber M."/>
            <person name="Mauceli E."/>
            <person name="MacCallum I."/>
        </authorList>
    </citation>
    <scope>NUCLEOTIDE SEQUENCE [LARGE SCALE GENOMIC DNA]</scope>
    <source>
        <strain evidence="8">Tucson 15287-2541.00</strain>
    </source>
</reference>
<dbReference type="STRING" id="7222.B4JYG6"/>
<protein>
    <submittedName>
        <fullName evidence="7">GH14013</fullName>
    </submittedName>
</protein>
<keyword evidence="8" id="KW-1185">Reference proteome</keyword>
<dbReference type="OrthoDB" id="10261947at2759"/>
<evidence type="ECO:0000313" key="7">
    <source>
        <dbReference type="EMBL" id="EDV90728.1"/>
    </source>
</evidence>
<dbReference type="KEGG" id="dgr:6569841"/>
<evidence type="ECO:0000256" key="2">
    <source>
        <dbReference type="ARBA" id="ARBA00022448"/>
    </source>
</evidence>
<proteinExistence type="inferred from homology"/>
<evidence type="ECO:0000256" key="1">
    <source>
        <dbReference type="ARBA" id="ARBA00010148"/>
    </source>
</evidence>
<dbReference type="Gene3D" id="3.40.50.10580">
    <property type="entry name" value="ATPase, V1 complex, subunit F"/>
    <property type="match status" value="1"/>
</dbReference>
<dbReference type="Pfam" id="PF01990">
    <property type="entry name" value="ATP-synt_F"/>
    <property type="match status" value="1"/>
</dbReference>
<dbReference type="eggNOG" id="KOG3432">
    <property type="taxonomic scope" value="Eukaryota"/>
</dbReference>
<dbReference type="InterPro" id="IPR008218">
    <property type="entry name" value="ATPase_V1-cplx_f_g_su"/>
</dbReference>
<evidence type="ECO:0000256" key="6">
    <source>
        <dbReference type="ARBA" id="ARBA00046957"/>
    </source>
</evidence>
<evidence type="ECO:0000313" key="8">
    <source>
        <dbReference type="Proteomes" id="UP000001070"/>
    </source>
</evidence>
<evidence type="ECO:0000256" key="5">
    <source>
        <dbReference type="ARBA" id="ARBA00045737"/>
    </source>
</evidence>
<dbReference type="InterPro" id="IPR036906">
    <property type="entry name" value="ATPase_V1_fsu_sf"/>
</dbReference>
<dbReference type="OMA" id="ERQPNFM"/>
<dbReference type="HOGENOM" id="CLU_135754_0_0_1"/>
<dbReference type="SMR" id="B4JYG6"/>
<dbReference type="NCBIfam" id="TIGR01101">
    <property type="entry name" value="V_ATP_synt_F"/>
    <property type="match status" value="1"/>
</dbReference>
<organism evidence="8">
    <name type="scientific">Drosophila grimshawi</name>
    <name type="common">Hawaiian fruit fly</name>
    <name type="synonym">Idiomyia grimshawi</name>
    <dbReference type="NCBI Taxonomy" id="7222"/>
    <lineage>
        <taxon>Eukaryota</taxon>
        <taxon>Metazoa</taxon>
        <taxon>Ecdysozoa</taxon>
        <taxon>Arthropoda</taxon>
        <taxon>Hexapoda</taxon>
        <taxon>Insecta</taxon>
        <taxon>Pterygota</taxon>
        <taxon>Neoptera</taxon>
        <taxon>Endopterygota</taxon>
        <taxon>Diptera</taxon>
        <taxon>Brachycera</taxon>
        <taxon>Muscomorpha</taxon>
        <taxon>Ephydroidea</taxon>
        <taxon>Drosophilidae</taxon>
        <taxon>Drosophila</taxon>
        <taxon>Hawaiian Drosophila</taxon>
    </lineage>
</organism>
<dbReference type="Proteomes" id="UP000001070">
    <property type="component" value="Unassembled WGS sequence"/>
</dbReference>
<keyword evidence="2" id="KW-0813">Transport</keyword>